<dbReference type="RefSeq" id="XP_013788433.2">
    <property type="nucleotide sequence ID" value="XM_013932979.2"/>
</dbReference>
<organism evidence="1 2">
    <name type="scientific">Limulus polyphemus</name>
    <name type="common">Atlantic horseshoe crab</name>
    <dbReference type="NCBI Taxonomy" id="6850"/>
    <lineage>
        <taxon>Eukaryota</taxon>
        <taxon>Metazoa</taxon>
        <taxon>Ecdysozoa</taxon>
        <taxon>Arthropoda</taxon>
        <taxon>Chelicerata</taxon>
        <taxon>Merostomata</taxon>
        <taxon>Xiphosura</taxon>
        <taxon>Limulidae</taxon>
        <taxon>Limulus</taxon>
    </lineage>
</organism>
<sequence length="182" mass="21140">MAFFPMRGRREDEEQRTRLFEKKGQSGRTMRFYSMRGKKDQANEVKRASSFYGLRGKKDELDEKRASSFFGLRGKKDELDEKRASSFFGLRGKKAGEWKQGSFFNDVPTNNYYGEENGHENQEGIDDYVNNLKQAFLRNQVGENNPYLPESLDVDRKRAGAFFGMRGKRNAERDDKSGSKEE</sequence>
<dbReference type="Proteomes" id="UP000694941">
    <property type="component" value="Unplaced"/>
</dbReference>
<name>A0ABM1BTM6_LIMPO</name>
<dbReference type="GeneID" id="106472343"/>
<accession>A0ABM1BTM6</accession>
<proteinExistence type="predicted"/>
<protein>
    <submittedName>
        <fullName evidence="2">Uncharacterized protein LOC106472343</fullName>
    </submittedName>
</protein>
<evidence type="ECO:0000313" key="1">
    <source>
        <dbReference type="Proteomes" id="UP000694941"/>
    </source>
</evidence>
<gene>
    <name evidence="2" type="primary">LOC106472343</name>
</gene>
<evidence type="ECO:0000313" key="2">
    <source>
        <dbReference type="RefSeq" id="XP_013788433.2"/>
    </source>
</evidence>
<keyword evidence="1" id="KW-1185">Reference proteome</keyword>
<reference evidence="2" key="1">
    <citation type="submission" date="2025-08" db="UniProtKB">
        <authorList>
            <consortium name="RefSeq"/>
        </authorList>
    </citation>
    <scope>IDENTIFICATION</scope>
    <source>
        <tissue evidence="2">Muscle</tissue>
    </source>
</reference>